<gene>
    <name evidence="1" type="ORF">FBU59_006813</name>
</gene>
<comment type="caution">
    <text evidence="1">The sequence shown here is derived from an EMBL/GenBank/DDBJ whole genome shotgun (WGS) entry which is preliminary data.</text>
</comment>
<dbReference type="EMBL" id="JANBPW010006145">
    <property type="protein sequence ID" value="KAJ1931154.1"/>
    <property type="molecule type" value="Genomic_DNA"/>
</dbReference>
<evidence type="ECO:0000313" key="1">
    <source>
        <dbReference type="EMBL" id="KAJ1931154.1"/>
    </source>
</evidence>
<feature type="non-terminal residue" evidence="1">
    <location>
        <position position="1"/>
    </location>
</feature>
<dbReference type="Proteomes" id="UP001150603">
    <property type="component" value="Unassembled WGS sequence"/>
</dbReference>
<name>A0ACC1IYV0_9FUNG</name>
<proteinExistence type="predicted"/>
<evidence type="ECO:0000313" key="2">
    <source>
        <dbReference type="Proteomes" id="UP001150603"/>
    </source>
</evidence>
<accession>A0ACC1IYV0</accession>
<organism evidence="1 2">
    <name type="scientific">Linderina macrospora</name>
    <dbReference type="NCBI Taxonomy" id="4868"/>
    <lineage>
        <taxon>Eukaryota</taxon>
        <taxon>Fungi</taxon>
        <taxon>Fungi incertae sedis</taxon>
        <taxon>Zoopagomycota</taxon>
        <taxon>Kickxellomycotina</taxon>
        <taxon>Kickxellomycetes</taxon>
        <taxon>Kickxellales</taxon>
        <taxon>Kickxellaceae</taxon>
        <taxon>Linderina</taxon>
    </lineage>
</organism>
<protein>
    <submittedName>
        <fullName evidence="1">Uncharacterized protein</fullName>
    </submittedName>
</protein>
<keyword evidence="2" id="KW-1185">Reference proteome</keyword>
<reference evidence="1" key="1">
    <citation type="submission" date="2022-07" db="EMBL/GenBank/DDBJ databases">
        <title>Phylogenomic reconstructions and comparative analyses of Kickxellomycotina fungi.</title>
        <authorList>
            <person name="Reynolds N.K."/>
            <person name="Stajich J.E."/>
            <person name="Barry K."/>
            <person name="Grigoriev I.V."/>
            <person name="Crous P."/>
            <person name="Smith M.E."/>
        </authorList>
    </citation>
    <scope>NUCLEOTIDE SEQUENCE</scope>
    <source>
        <strain evidence="1">NRRL 5244</strain>
    </source>
</reference>
<sequence length="328" mass="35627">ILTKAFHEIAATGSAPAVGTLLVSAAMGPESPAVTSFGPQAPVSRSALVARLVQAVDPRSVDVSLLIPYLFKAAGCLQAKATERLLWRELLRRGIEPDWRVLQTAMTMRFSLRYNLPVAADIAARVLHDPPVSAPTTQSSAADSDSDEVPQLAGPVSQWAMYMSLMDGLNRAAMPAAVEDLAIYLLDSGTLTGRSFGALASVWLDATGFNPRSSTDDIRRVWNILGSYPQFSLNQNHYHSAIEACVRKGDVNAAWHIIQVEMRANGISPSLDTFYTLISPLAKNSKLWPIGKSTVHKFNSYYPEIVRNALADSSNTIKVKALLHFSLH</sequence>